<dbReference type="PANTHER" id="PTHR40788:SF1">
    <property type="entry name" value="IPA PROTEIN"/>
    <property type="match status" value="1"/>
</dbReference>
<evidence type="ECO:0008006" key="3">
    <source>
        <dbReference type="Google" id="ProtNLM"/>
    </source>
</evidence>
<dbReference type="Proteomes" id="UP000622797">
    <property type="component" value="Unassembled WGS sequence"/>
</dbReference>
<dbReference type="AlphaFoldDB" id="A0A8H4T806"/>
<protein>
    <recommendedName>
        <fullName evidence="3">Ipa protein</fullName>
    </recommendedName>
</protein>
<comment type="caution">
    <text evidence="1">The sequence shown here is derived from an EMBL/GenBank/DDBJ whole genome shotgun (WGS) entry which is preliminary data.</text>
</comment>
<dbReference type="PANTHER" id="PTHR40788">
    <property type="entry name" value="CLR5 DOMAIN-CONTAINING PROTEIN-RELATED"/>
    <property type="match status" value="1"/>
</dbReference>
<gene>
    <name evidence="1" type="ORF">FSARC_12500</name>
</gene>
<evidence type="ECO:0000313" key="1">
    <source>
        <dbReference type="EMBL" id="KAF4952961.1"/>
    </source>
</evidence>
<proteinExistence type="predicted"/>
<accession>A0A8H4T806</accession>
<dbReference type="EMBL" id="JABEXW010000859">
    <property type="protein sequence ID" value="KAF4952961.1"/>
    <property type="molecule type" value="Genomic_DNA"/>
</dbReference>
<keyword evidence="2" id="KW-1185">Reference proteome</keyword>
<name>A0A8H4T806_9HYPO</name>
<reference evidence="1" key="1">
    <citation type="journal article" date="2020" name="BMC Genomics">
        <title>Correction to: Identification and distribution of gene clusters required for synthesis of sphingolipid metabolism inhibitors in diverse species of the filamentous fungus Fusarium.</title>
        <authorList>
            <person name="Kim H.S."/>
            <person name="Lohmar J.M."/>
            <person name="Busman M."/>
            <person name="Brown D.W."/>
            <person name="Naumann T.A."/>
            <person name="Divon H.H."/>
            <person name="Lysoe E."/>
            <person name="Uhlig S."/>
            <person name="Proctor R.H."/>
        </authorList>
    </citation>
    <scope>NUCLEOTIDE SEQUENCE</scope>
    <source>
        <strain evidence="1">NRRL 20472</strain>
    </source>
</reference>
<organism evidence="1 2">
    <name type="scientific">Fusarium sarcochroum</name>
    <dbReference type="NCBI Taxonomy" id="1208366"/>
    <lineage>
        <taxon>Eukaryota</taxon>
        <taxon>Fungi</taxon>
        <taxon>Dikarya</taxon>
        <taxon>Ascomycota</taxon>
        <taxon>Pezizomycotina</taxon>
        <taxon>Sordariomycetes</taxon>
        <taxon>Hypocreomycetidae</taxon>
        <taxon>Hypocreales</taxon>
        <taxon>Nectriaceae</taxon>
        <taxon>Fusarium</taxon>
        <taxon>Fusarium lateritium species complex</taxon>
    </lineage>
</organism>
<reference evidence="1" key="2">
    <citation type="submission" date="2020-05" db="EMBL/GenBank/DDBJ databases">
        <authorList>
            <person name="Kim H.-S."/>
            <person name="Proctor R.H."/>
            <person name="Brown D.W."/>
        </authorList>
    </citation>
    <scope>NUCLEOTIDE SEQUENCE</scope>
    <source>
        <strain evidence="1">NRRL 20472</strain>
    </source>
</reference>
<dbReference type="OrthoDB" id="2922289at2759"/>
<evidence type="ECO:0000313" key="2">
    <source>
        <dbReference type="Proteomes" id="UP000622797"/>
    </source>
</evidence>
<sequence>MNNYPSSLVIGELHDDLTKKYETHVASVETAWRSFDENRRANCIKAGAVNRAVLKHSLDTSLGEAYKITPEWNLADLTQPSSNFLLDILKHRSTKSLYDQYSEGVNGTAGDSEFVQRMTRGKSPRRDSLCNCYTLFIPDRYGESIEISPEHVRDVMANFTTLVQRGLLIPQSLGELVLKRQTALLQYCKVAIENILCEGSVTGEESQSSKQFKSPAKEQTVKLTLAEVIASAEDRKSSFEEYLSLLRTESTVLCPTVNAQLYRHPGLLPDEEGRFLPFYEDKCIGAAIFETIHQGIQGIAIWESITGLLNLLQNPSLDKLYKATILQELSNMCHFEYTRTQTIYKQQISTGMGFKWFKRLSKVFADADNATIVLKGDPIKLTRKDPHLHYLLRLCQHKNNALEAVEWMEKLSDLYTAHPLEREKLFERENRTICDMTALIAFLQDLSSVFLLPSPSWGKGHLFISRLQDIRIELHQLKKGVDQRTLVPSIIGLLAPQKAESALEAIDKYVDEKTGTKMGFLYQDEVKKMFQDLQEQYRQTKDKLDSDGEAVFTFVDNAPYDPAELVKSRREKEKTRPPHSSVYVITPVPADIIEKEHTPSPEMLKVSPTTAGIFSTLFDRSQPRRSVSWKAFEAAMAELGFSVLPRFGSVYTFRPPESAPIKTPICLHRPHKSQIEGHLILVLARRLNRAYGWSESSFEAV</sequence>